<dbReference type="Proteomes" id="UP000234857">
    <property type="component" value="Unassembled WGS sequence"/>
</dbReference>
<evidence type="ECO:0000313" key="2">
    <source>
        <dbReference type="Proteomes" id="UP000234857"/>
    </source>
</evidence>
<name>A0A2N5ZBW8_MUIH1</name>
<reference evidence="1 2" key="1">
    <citation type="submission" date="2017-11" db="EMBL/GenBank/DDBJ databases">
        <title>Genome-resolved metagenomics identifies genetic mobility, metabolic interactions, and unexpected diversity in perchlorate-reducing communities.</title>
        <authorList>
            <person name="Barnum T.P."/>
            <person name="Figueroa I.A."/>
            <person name="Carlstrom C.I."/>
            <person name="Lucas L.N."/>
            <person name="Engelbrektson A.L."/>
            <person name="Coates J.D."/>
        </authorList>
    </citation>
    <scope>NUCLEOTIDE SEQUENCE [LARGE SCALE GENOMIC DNA]</scope>
    <source>
        <strain evidence="1">BM706</strain>
    </source>
</reference>
<organism evidence="1 2">
    <name type="scientific">Muiribacterium halophilum</name>
    <dbReference type="NCBI Taxonomy" id="2053465"/>
    <lineage>
        <taxon>Bacteria</taxon>
        <taxon>Candidatus Muiribacteriota</taxon>
        <taxon>Candidatus Muiribacteriia</taxon>
        <taxon>Candidatus Muiribacteriales</taxon>
        <taxon>Candidatus Muiribacteriaceae</taxon>
        <taxon>Candidatus Muiribacterium</taxon>
    </lineage>
</organism>
<accession>A0A2N5ZBW8</accession>
<gene>
    <name evidence="1" type="ORF">C0601_11155</name>
</gene>
<proteinExistence type="predicted"/>
<comment type="caution">
    <text evidence="1">The sequence shown here is derived from an EMBL/GenBank/DDBJ whole genome shotgun (WGS) entry which is preliminary data.</text>
</comment>
<evidence type="ECO:0008006" key="3">
    <source>
        <dbReference type="Google" id="ProtNLM"/>
    </source>
</evidence>
<evidence type="ECO:0000313" key="1">
    <source>
        <dbReference type="EMBL" id="PLX16172.1"/>
    </source>
</evidence>
<protein>
    <recommendedName>
        <fullName evidence="3">HEAT repeat domain-containing protein</fullName>
    </recommendedName>
</protein>
<sequence>MIIVEKVLKFIVQNEYFNHETLKLIERIFNDLERHSIAKDLALKIELFLIKNGYLILDDSLKKKLEKDNFEDIEDLLKLAVEEDFDVEQSILEKIFSKFYSIKGIFKYSLALLCKSSETYITTALKNVKNDPDTAIFALSVSKIRNAIPVIMKHIDQCSLETFREAVKILAFFDEEHMILKLLRSSSLDVQKKIFILSVTSEKDFDRLSESMLKIAANNCKRYPAFAVNALKNIRKIQNDDSFYKILDLYEKIPNIYAHVFEETLTRVTSDDKHLDTLIVRLLYKFFVKKGIDFIKEIGNNEIKNSIAKSFRIEKSMDDIAVINNQLQNLLEKYGKRTLILKNLTSIKDKDIKFFALQHLLEGNTNRDSLNIDYSEELINSLIKVLTRRKYTQAKDIMSLYLFLDGKLYHSAIEFFSTLRIKDGFTHSINVLFEHKINDAPIIKALGDVKVDNGLEILSEIIGKTNDIATIRSCLYSFRFYTAGKVYDYIKDFLDASNPIIVSTALDTLVYLRYEPVKDLIPVFYENKDPDIKRTAVKGMVKFNMPLEKVIDYIDSLDNNGLSSFFSNLSGIFNPSFVEILLYSFTQKEFKSDTMKCFFKYIKSYPNRELVIEKLNNVLKAI</sequence>
<dbReference type="AlphaFoldDB" id="A0A2N5ZBW8"/>
<dbReference type="EMBL" id="PKTG01000122">
    <property type="protein sequence ID" value="PLX16172.1"/>
    <property type="molecule type" value="Genomic_DNA"/>
</dbReference>